<comment type="caution">
    <text evidence="2">The sequence shown here is derived from an EMBL/GenBank/DDBJ whole genome shotgun (WGS) entry which is preliminary data.</text>
</comment>
<evidence type="ECO:0000313" key="3">
    <source>
        <dbReference type="Proteomes" id="UP000194841"/>
    </source>
</evidence>
<sequence length="137" mass="14466">MKLSYLAFVSVALVSTSVFAEVAVIVHPSNANAIDANAIAKIYTGKMKSFDDGSKIIAIAQDSGNSITDEFNEKALKKSSSQLKAYWSKLVFTGKGTPPKEVSNDAEVISLVASNPNTIGFISSSATDGTVKVIQTF</sequence>
<accession>A0A244CS72</accession>
<dbReference type="RefSeq" id="WP_086743756.1">
    <property type="nucleotide sequence ID" value="NZ_MWPV01000002.1"/>
</dbReference>
<dbReference type="SUPFAM" id="SSF53850">
    <property type="entry name" value="Periplasmic binding protein-like II"/>
    <property type="match status" value="1"/>
</dbReference>
<evidence type="ECO:0000313" key="2">
    <source>
        <dbReference type="EMBL" id="OUL58453.1"/>
    </source>
</evidence>
<feature type="chain" id="PRO_5012128194" evidence="1">
    <location>
        <begin position="21"/>
        <end position="137"/>
    </location>
</feature>
<dbReference type="EMBL" id="MWPV01000002">
    <property type="protein sequence ID" value="OUL58453.1"/>
    <property type="molecule type" value="Genomic_DNA"/>
</dbReference>
<dbReference type="AlphaFoldDB" id="A0A244CS72"/>
<feature type="signal peptide" evidence="1">
    <location>
        <begin position="1"/>
        <end position="20"/>
    </location>
</feature>
<dbReference type="Proteomes" id="UP000194841">
    <property type="component" value="Unassembled WGS sequence"/>
</dbReference>
<organism evidence="2 3">
    <name type="scientific">Pseudoalteromonas ulvae</name>
    <dbReference type="NCBI Taxonomy" id="107327"/>
    <lineage>
        <taxon>Bacteria</taxon>
        <taxon>Pseudomonadati</taxon>
        <taxon>Pseudomonadota</taxon>
        <taxon>Gammaproteobacteria</taxon>
        <taxon>Alteromonadales</taxon>
        <taxon>Pseudoalteromonadaceae</taxon>
        <taxon>Pseudoalteromonas</taxon>
    </lineage>
</organism>
<protein>
    <submittedName>
        <fullName evidence="2">Phosphate ABC transporter substrate-binding protein</fullName>
    </submittedName>
</protein>
<reference evidence="2 3" key="1">
    <citation type="submission" date="2017-02" db="EMBL/GenBank/DDBJ databases">
        <title>Pseudoalteromonas ulvae TC14 Genome.</title>
        <authorList>
            <person name="Molmeret M."/>
        </authorList>
    </citation>
    <scope>NUCLEOTIDE SEQUENCE [LARGE SCALE GENOMIC DNA]</scope>
    <source>
        <strain evidence="2">TC14</strain>
    </source>
</reference>
<keyword evidence="1" id="KW-0732">Signal</keyword>
<name>A0A244CS72_PSEDV</name>
<proteinExistence type="predicted"/>
<keyword evidence="3" id="KW-1185">Reference proteome</keyword>
<evidence type="ECO:0000256" key="1">
    <source>
        <dbReference type="SAM" id="SignalP"/>
    </source>
</evidence>
<dbReference type="OrthoDB" id="5368544at2"/>
<gene>
    <name evidence="2" type="ORF">B1199_08990</name>
</gene>
<dbReference type="Gene3D" id="3.40.190.10">
    <property type="entry name" value="Periplasmic binding protein-like II"/>
    <property type="match status" value="1"/>
</dbReference>